<feature type="chain" id="PRO_5034181441" evidence="1">
    <location>
        <begin position="20"/>
        <end position="90"/>
    </location>
</feature>
<evidence type="ECO:0000313" key="2">
    <source>
        <dbReference type="EMBL" id="KAG2224687.1"/>
    </source>
</evidence>
<keyword evidence="3" id="KW-1185">Reference proteome</keyword>
<gene>
    <name evidence="2" type="ORF">INT45_007932</name>
</gene>
<proteinExistence type="predicted"/>
<sequence length="90" mass="9835">MMVVMLSLLLTVHQEVVSAASQSPKSKRLLGIRPECLSLRLNPLNRSCCQSYQIDPCNPLPSCGAQTLSERQRYLECCAPNGIQSALGCL</sequence>
<comment type="caution">
    <text evidence="2">The sequence shown here is derived from an EMBL/GenBank/DDBJ whole genome shotgun (WGS) entry which is preliminary data.</text>
</comment>
<evidence type="ECO:0000313" key="3">
    <source>
        <dbReference type="Proteomes" id="UP000646827"/>
    </source>
</evidence>
<dbReference type="OrthoDB" id="10316241at2759"/>
<dbReference type="AlphaFoldDB" id="A0A8H7S8E6"/>
<feature type="signal peptide" evidence="1">
    <location>
        <begin position="1"/>
        <end position="19"/>
    </location>
</feature>
<dbReference type="EMBL" id="JAEPRB010000039">
    <property type="protein sequence ID" value="KAG2224687.1"/>
    <property type="molecule type" value="Genomic_DNA"/>
</dbReference>
<organism evidence="2 3">
    <name type="scientific">Circinella minor</name>
    <dbReference type="NCBI Taxonomy" id="1195481"/>
    <lineage>
        <taxon>Eukaryota</taxon>
        <taxon>Fungi</taxon>
        <taxon>Fungi incertae sedis</taxon>
        <taxon>Mucoromycota</taxon>
        <taxon>Mucoromycotina</taxon>
        <taxon>Mucoromycetes</taxon>
        <taxon>Mucorales</taxon>
        <taxon>Lichtheimiaceae</taxon>
        <taxon>Circinella</taxon>
    </lineage>
</organism>
<reference evidence="2 3" key="1">
    <citation type="submission" date="2020-12" db="EMBL/GenBank/DDBJ databases">
        <title>Metabolic potential, ecology and presence of endohyphal bacteria is reflected in genomic diversity of Mucoromycotina.</title>
        <authorList>
            <person name="Muszewska A."/>
            <person name="Okrasinska A."/>
            <person name="Steczkiewicz K."/>
            <person name="Drgas O."/>
            <person name="Orlowska M."/>
            <person name="Perlinska-Lenart U."/>
            <person name="Aleksandrzak-Piekarczyk T."/>
            <person name="Szatraj K."/>
            <person name="Zielenkiewicz U."/>
            <person name="Pilsyk S."/>
            <person name="Malc E."/>
            <person name="Mieczkowski P."/>
            <person name="Kruszewska J.S."/>
            <person name="Biernat P."/>
            <person name="Pawlowska J."/>
        </authorList>
    </citation>
    <scope>NUCLEOTIDE SEQUENCE [LARGE SCALE GENOMIC DNA]</scope>
    <source>
        <strain evidence="2 3">CBS 142.35</strain>
    </source>
</reference>
<evidence type="ECO:0000256" key="1">
    <source>
        <dbReference type="SAM" id="SignalP"/>
    </source>
</evidence>
<protein>
    <submittedName>
        <fullName evidence="2">Uncharacterized protein</fullName>
    </submittedName>
</protein>
<accession>A0A8H7S8E6</accession>
<name>A0A8H7S8E6_9FUNG</name>
<dbReference type="Proteomes" id="UP000646827">
    <property type="component" value="Unassembled WGS sequence"/>
</dbReference>
<keyword evidence="1" id="KW-0732">Signal</keyword>